<dbReference type="RefSeq" id="WP_125487456.1">
    <property type="nucleotide sequence ID" value="NZ_RSDW01000001.1"/>
</dbReference>
<keyword evidence="7" id="KW-0408">Iron</keyword>
<dbReference type="SUPFAM" id="SSF51556">
    <property type="entry name" value="Metallo-dependent hydrolases"/>
    <property type="match status" value="1"/>
</dbReference>
<dbReference type="SUPFAM" id="SSF51338">
    <property type="entry name" value="Composite domain of metallo-dependent hydrolases"/>
    <property type="match status" value="1"/>
</dbReference>
<dbReference type="GO" id="GO:0046872">
    <property type="term" value="F:metal ion binding"/>
    <property type="evidence" value="ECO:0007669"/>
    <property type="project" value="UniProtKB-KW"/>
</dbReference>
<sequence>MSDLLLTGISELVTPVGSGPKYGAAMSQLRTIRRAAIAIERGRISWVGPESEWSGRSNETIGLGGRAVIPGLVDPHTHAVWAGDRLADFEARNAGATYEQILAAGGGIWHTIRETIDKSSEELVALALPRTQALIRSGATTIEVKSGYGYSPEAELRMLEAVGQLQTQTQARLLPTLLIHLCPEDPVARQAYREAVCCDLIPEVARRGLATAVDIFVEHHAWSAEDAEIILACALSHGLAIKLHTEQFQRVGGLELGIRLGALSIDHLEVCTPQQCKLIGSSKTVATILPGVSLHLGLPAAPGRALIDAGAAVAVGTDLNPGSSPLFSIAAAMSLATRLNGLTAPEALTASTSNAAAALGLTDVGRLEVGLPADLLVIESADWRELPYTLGHTMVSQVWIAGQRQII</sequence>
<name>A0A3R9P0K1_9BACT</name>
<comment type="pathway">
    <text evidence="1">Amino-acid degradation.</text>
</comment>
<dbReference type="Pfam" id="PF01979">
    <property type="entry name" value="Amidohydro_1"/>
    <property type="match status" value="1"/>
</dbReference>
<organism evidence="10 11">
    <name type="scientific">Edaphobacter aggregans</name>
    <dbReference type="NCBI Taxonomy" id="570835"/>
    <lineage>
        <taxon>Bacteria</taxon>
        <taxon>Pseudomonadati</taxon>
        <taxon>Acidobacteriota</taxon>
        <taxon>Terriglobia</taxon>
        <taxon>Terriglobales</taxon>
        <taxon>Acidobacteriaceae</taxon>
        <taxon>Edaphobacter</taxon>
    </lineage>
</organism>
<evidence type="ECO:0000256" key="2">
    <source>
        <dbReference type="ARBA" id="ARBA00012864"/>
    </source>
</evidence>
<protein>
    <recommendedName>
        <fullName evidence="2 8">Imidazolonepropionase</fullName>
        <ecNumber evidence="2 8">3.5.2.7</ecNumber>
    </recommendedName>
</protein>
<keyword evidence="3" id="KW-0479">Metal-binding</keyword>
<evidence type="ECO:0000256" key="1">
    <source>
        <dbReference type="ARBA" id="ARBA00005023"/>
    </source>
</evidence>
<dbReference type="Proteomes" id="UP000269669">
    <property type="component" value="Unassembled WGS sequence"/>
</dbReference>
<evidence type="ECO:0000313" key="10">
    <source>
        <dbReference type="EMBL" id="RSL19187.1"/>
    </source>
</evidence>
<dbReference type="GO" id="GO:0005737">
    <property type="term" value="C:cytoplasm"/>
    <property type="evidence" value="ECO:0007669"/>
    <property type="project" value="UniProtKB-UniRule"/>
</dbReference>
<dbReference type="GO" id="GO:0050480">
    <property type="term" value="F:imidazolonepropionase activity"/>
    <property type="evidence" value="ECO:0007669"/>
    <property type="project" value="UniProtKB-UniRule"/>
</dbReference>
<dbReference type="InterPro" id="IPR005920">
    <property type="entry name" value="HutI"/>
</dbReference>
<dbReference type="Gene3D" id="3.20.20.140">
    <property type="entry name" value="Metal-dependent hydrolases"/>
    <property type="match status" value="1"/>
</dbReference>
<reference evidence="10 11" key="1">
    <citation type="submission" date="2018-12" db="EMBL/GenBank/DDBJ databases">
        <title>Sequencing of bacterial isolates from soil warming experiment in Harvard Forest, Massachusetts, USA.</title>
        <authorList>
            <person name="Deangelis K."/>
        </authorList>
    </citation>
    <scope>NUCLEOTIDE SEQUENCE [LARGE SCALE GENOMIC DNA]</scope>
    <source>
        <strain evidence="10 11">EB153</strain>
    </source>
</reference>
<keyword evidence="6" id="KW-0862">Zinc</keyword>
<evidence type="ECO:0000256" key="4">
    <source>
        <dbReference type="ARBA" id="ARBA00022801"/>
    </source>
</evidence>
<evidence type="ECO:0000313" key="11">
    <source>
        <dbReference type="Proteomes" id="UP000269669"/>
    </source>
</evidence>
<evidence type="ECO:0000256" key="7">
    <source>
        <dbReference type="ARBA" id="ARBA00023004"/>
    </source>
</evidence>
<dbReference type="InterPro" id="IPR011059">
    <property type="entry name" value="Metal-dep_hydrolase_composite"/>
</dbReference>
<gene>
    <name evidence="10" type="ORF">EDE15_4839</name>
</gene>
<evidence type="ECO:0000256" key="6">
    <source>
        <dbReference type="ARBA" id="ARBA00022833"/>
    </source>
</evidence>
<proteinExistence type="predicted"/>
<keyword evidence="4" id="KW-0378">Hydrolase</keyword>
<dbReference type="NCBIfam" id="TIGR01224">
    <property type="entry name" value="hutI"/>
    <property type="match status" value="1"/>
</dbReference>
<evidence type="ECO:0000259" key="9">
    <source>
        <dbReference type="Pfam" id="PF01979"/>
    </source>
</evidence>
<dbReference type="EC" id="3.5.2.7" evidence="2 8"/>
<comment type="caution">
    <text evidence="10">The sequence shown here is derived from an EMBL/GenBank/DDBJ whole genome shotgun (WGS) entry which is preliminary data.</text>
</comment>
<evidence type="ECO:0000256" key="8">
    <source>
        <dbReference type="NCBIfam" id="TIGR01224"/>
    </source>
</evidence>
<dbReference type="OrthoDB" id="9776455at2"/>
<feature type="domain" description="Amidohydrolase-related" evidence="9">
    <location>
        <begin position="68"/>
        <end position="402"/>
    </location>
</feature>
<dbReference type="InterPro" id="IPR006680">
    <property type="entry name" value="Amidohydro-rel"/>
</dbReference>
<dbReference type="Gene3D" id="2.30.40.10">
    <property type="entry name" value="Urease, subunit C, domain 1"/>
    <property type="match status" value="1"/>
</dbReference>
<dbReference type="EMBL" id="RSDW01000001">
    <property type="protein sequence ID" value="RSL19187.1"/>
    <property type="molecule type" value="Genomic_DNA"/>
</dbReference>
<keyword evidence="11" id="KW-1185">Reference proteome</keyword>
<accession>A0A3R9P0K1</accession>
<dbReference type="AlphaFoldDB" id="A0A3R9P0K1"/>
<dbReference type="InterPro" id="IPR032466">
    <property type="entry name" value="Metal_Hydrolase"/>
</dbReference>
<keyword evidence="5" id="KW-0369">Histidine metabolism</keyword>
<evidence type="ECO:0000256" key="3">
    <source>
        <dbReference type="ARBA" id="ARBA00022723"/>
    </source>
</evidence>
<dbReference type="PANTHER" id="PTHR42752:SF1">
    <property type="entry name" value="IMIDAZOLONEPROPIONASE-RELATED"/>
    <property type="match status" value="1"/>
</dbReference>
<dbReference type="PANTHER" id="PTHR42752">
    <property type="entry name" value="IMIDAZOLONEPROPIONASE"/>
    <property type="match status" value="1"/>
</dbReference>
<dbReference type="GO" id="GO:0019556">
    <property type="term" value="P:L-histidine catabolic process to glutamate and formamide"/>
    <property type="evidence" value="ECO:0007669"/>
    <property type="project" value="UniProtKB-UniRule"/>
</dbReference>
<evidence type="ECO:0000256" key="5">
    <source>
        <dbReference type="ARBA" id="ARBA00022808"/>
    </source>
</evidence>